<comment type="caution">
    <text evidence="5">The sequence shown here is derived from an EMBL/GenBank/DDBJ whole genome shotgun (WGS) entry which is preliminary data.</text>
</comment>
<dbReference type="InterPro" id="IPR014756">
    <property type="entry name" value="Ig_E-set"/>
</dbReference>
<dbReference type="PANTHER" id="PTHR46521">
    <property type="entry name" value="SUCROSE-PHOSPHATASE 2-RELATED"/>
    <property type="match status" value="1"/>
</dbReference>
<feature type="domain" description="AMP-activated protein kinase glycogen-binding" evidence="4">
    <location>
        <begin position="195"/>
        <end position="278"/>
    </location>
</feature>
<feature type="region of interest" description="Disordered" evidence="2">
    <location>
        <begin position="1"/>
        <end position="103"/>
    </location>
</feature>
<accession>A0A2P6TPU1</accession>
<evidence type="ECO:0000313" key="6">
    <source>
        <dbReference type="Proteomes" id="UP000239899"/>
    </source>
</evidence>
<keyword evidence="1" id="KW-0378">Hydrolase</keyword>
<evidence type="ECO:0000256" key="1">
    <source>
        <dbReference type="ARBA" id="ARBA00022801"/>
    </source>
</evidence>
<dbReference type="SUPFAM" id="SSF56784">
    <property type="entry name" value="HAD-like"/>
    <property type="match status" value="1"/>
</dbReference>
<evidence type="ECO:0000256" key="2">
    <source>
        <dbReference type="SAM" id="MobiDB-lite"/>
    </source>
</evidence>
<dbReference type="CDD" id="cd02859">
    <property type="entry name" value="E_set_AMPKbeta_like_N"/>
    <property type="match status" value="2"/>
</dbReference>
<dbReference type="PANTHER" id="PTHR46521:SF4">
    <property type="entry name" value="SUCROSE-PHOSPHATASE 2-RELATED"/>
    <property type="match status" value="1"/>
</dbReference>
<dbReference type="Pfam" id="PF05116">
    <property type="entry name" value="S6PP"/>
    <property type="match status" value="1"/>
</dbReference>
<dbReference type="OrthoDB" id="531008at2759"/>
<dbReference type="Gene3D" id="2.60.40.10">
    <property type="entry name" value="Immunoglobulins"/>
    <property type="match status" value="2"/>
</dbReference>
<dbReference type="InterPro" id="IPR023214">
    <property type="entry name" value="HAD_sf"/>
</dbReference>
<feature type="domain" description="AMP-activated protein kinase glycogen-binding" evidence="4">
    <location>
        <begin position="112"/>
        <end position="186"/>
    </location>
</feature>
<proteinExistence type="predicted"/>
<dbReference type="SUPFAM" id="SSF81296">
    <property type="entry name" value="E set domains"/>
    <property type="match status" value="2"/>
</dbReference>
<protein>
    <submittedName>
        <fullName evidence="5">Sucrose phosphatase</fullName>
    </submittedName>
</protein>
<dbReference type="GO" id="GO:0016787">
    <property type="term" value="F:hydrolase activity"/>
    <property type="evidence" value="ECO:0007669"/>
    <property type="project" value="UniProtKB-KW"/>
</dbReference>
<dbReference type="EMBL" id="LHPG02000009">
    <property type="protein sequence ID" value="PRW56038.1"/>
    <property type="molecule type" value="Genomic_DNA"/>
</dbReference>
<dbReference type="AlphaFoldDB" id="A0A2P6TPU1"/>
<organism evidence="5 6">
    <name type="scientific">Chlorella sorokiniana</name>
    <name type="common">Freshwater green alga</name>
    <dbReference type="NCBI Taxonomy" id="3076"/>
    <lineage>
        <taxon>Eukaryota</taxon>
        <taxon>Viridiplantae</taxon>
        <taxon>Chlorophyta</taxon>
        <taxon>core chlorophytes</taxon>
        <taxon>Trebouxiophyceae</taxon>
        <taxon>Chlorellales</taxon>
        <taxon>Chlorellaceae</taxon>
        <taxon>Chlorella clade</taxon>
        <taxon>Chlorella</taxon>
    </lineage>
</organism>
<keyword evidence="6" id="KW-1185">Reference proteome</keyword>
<feature type="compositionally biased region" description="Low complexity" evidence="2">
    <location>
        <begin position="1"/>
        <end position="25"/>
    </location>
</feature>
<gene>
    <name evidence="5" type="ORF">C2E21_4895</name>
</gene>
<dbReference type="InterPro" id="IPR036412">
    <property type="entry name" value="HAD-like_sf"/>
</dbReference>
<evidence type="ECO:0000259" key="4">
    <source>
        <dbReference type="Pfam" id="PF16561"/>
    </source>
</evidence>
<dbReference type="Pfam" id="PF16561">
    <property type="entry name" value="AMPK1_CBM"/>
    <property type="match status" value="2"/>
</dbReference>
<dbReference type="SFLD" id="SFLDG01140">
    <property type="entry name" value="C2.B:_Phosphomannomutase_and_P"/>
    <property type="match status" value="1"/>
</dbReference>
<name>A0A2P6TPU1_CHLSO</name>
<dbReference type="STRING" id="3076.A0A2P6TPU1"/>
<reference evidence="5 6" key="1">
    <citation type="journal article" date="2018" name="Plant J.">
        <title>Genome sequences of Chlorella sorokiniana UTEX 1602 and Micractinium conductrix SAG 241.80: implications to maltose excretion by a green alga.</title>
        <authorList>
            <person name="Arriola M.B."/>
            <person name="Velmurugan N."/>
            <person name="Zhang Y."/>
            <person name="Plunkett M.H."/>
            <person name="Hondzo H."/>
            <person name="Barney B.M."/>
        </authorList>
    </citation>
    <scope>NUCLEOTIDE SEQUENCE [LARGE SCALE GENOMIC DNA]</scope>
    <source>
        <strain evidence="6">UTEX 1602</strain>
    </source>
</reference>
<dbReference type="Gene3D" id="3.40.50.1000">
    <property type="entry name" value="HAD superfamily/HAD-like"/>
    <property type="match status" value="1"/>
</dbReference>
<feature type="domain" description="Sucrose phosphatase-like" evidence="3">
    <location>
        <begin position="433"/>
        <end position="700"/>
    </location>
</feature>
<dbReference type="InterPro" id="IPR006380">
    <property type="entry name" value="SPP-like_dom"/>
</dbReference>
<dbReference type="Gene3D" id="3.90.1070.10">
    <property type="match status" value="1"/>
</dbReference>
<dbReference type="InterPro" id="IPR032640">
    <property type="entry name" value="AMPK1_CBM"/>
</dbReference>
<evidence type="ECO:0000259" key="3">
    <source>
        <dbReference type="Pfam" id="PF05116"/>
    </source>
</evidence>
<dbReference type="InterPro" id="IPR013783">
    <property type="entry name" value="Ig-like_fold"/>
</dbReference>
<dbReference type="SFLD" id="SFLDG01141">
    <property type="entry name" value="C2.B.1:_Sucrose_Phosphatase_Li"/>
    <property type="match status" value="1"/>
</dbReference>
<dbReference type="SFLD" id="SFLDS00003">
    <property type="entry name" value="Haloacid_Dehalogenase"/>
    <property type="match status" value="1"/>
</dbReference>
<dbReference type="Proteomes" id="UP000239899">
    <property type="component" value="Unassembled WGS sequence"/>
</dbReference>
<evidence type="ECO:0000313" key="5">
    <source>
        <dbReference type="EMBL" id="PRW56038.1"/>
    </source>
</evidence>
<dbReference type="InterPro" id="IPR051518">
    <property type="entry name" value="Sucrose_Phosphatase"/>
</dbReference>
<sequence>MPAPAAAAWRAAGAGAPAAAHPPAATGRSPAPTGTAAQPRGVWRPAPRSWPPSGLRHRARSASTQAELLQRDTSSNGSPAAATTAGAPRAAAPSSSRAPPRPDPALEGLVVTCFKWPAALGGHSVSVCGSFSDWEPVQLHQATPGGDFVRSLALPPEPTYFKYLVDGEWICSPTEQVVANGKGFNNHRLIQPTATFTWRSGELGGSEVLLTGSFNSWAELLPLMHDPSTGHHTLRCCLPQGHYQFQYFVDGQWLLCPSQPTSLTEQGRMVNSIDVAASPAFHIFYATGWASAILHWRPVAGPGEREERWQALPFHSTNSRARPKGGNWLTATICAERLGAEAAAAAAAAEAEREADADAAAIASTNGSVAGLSMDDGESVKGRYRAIEFYVSSADGQQEDRPWGGAAYRCHHPGGFKLRSGTLRPFPMATKPPMMLVSDLDGTMVGEGEEADAATREFAAYWEENAALSGGVLVYNTGRSLGQFQGLLEYKAGALPVPDVLITAVGTKIWRLDVQGGTRGTAAGTVWQEDHQWARTLDEGWDLGAIRQVVQSVVDKRPDAAAWLDNGTEHPHRVCISARADVTPAMVADLEQGARLRGLQVKVIVSGTGDWRYVDVTSFRAGKLAALEYVRQLYGVHHSRCVAAGDSGNDTLMLGGRNLAIVVGNAQPELVQWVLEQPQEARMVITDAPMARGILEGLARHGLY</sequence>
<feature type="compositionally biased region" description="Low complexity" evidence="2">
    <location>
        <begin position="73"/>
        <end position="98"/>
    </location>
</feature>